<comment type="caution">
    <text evidence="1">The sequence shown here is derived from an EMBL/GenBank/DDBJ whole genome shotgun (WGS) entry which is preliminary data.</text>
</comment>
<keyword evidence="2" id="KW-1185">Reference proteome</keyword>
<evidence type="ECO:0000313" key="1">
    <source>
        <dbReference type="EMBL" id="CAE8618750.1"/>
    </source>
</evidence>
<evidence type="ECO:0000313" key="2">
    <source>
        <dbReference type="Proteomes" id="UP000654075"/>
    </source>
</evidence>
<dbReference type="Proteomes" id="UP000654075">
    <property type="component" value="Unassembled WGS sequence"/>
</dbReference>
<organism evidence="1 2">
    <name type="scientific">Polarella glacialis</name>
    <name type="common">Dinoflagellate</name>
    <dbReference type="NCBI Taxonomy" id="89957"/>
    <lineage>
        <taxon>Eukaryota</taxon>
        <taxon>Sar</taxon>
        <taxon>Alveolata</taxon>
        <taxon>Dinophyceae</taxon>
        <taxon>Suessiales</taxon>
        <taxon>Suessiaceae</taxon>
        <taxon>Polarella</taxon>
    </lineage>
</organism>
<dbReference type="EMBL" id="CAJNNV010026659">
    <property type="protein sequence ID" value="CAE8618750.1"/>
    <property type="molecule type" value="Genomic_DNA"/>
</dbReference>
<sequence length="121" mass="13025">EFVALCESGDVQAFVAAFAPADFSAEERAAYARGLSEPGPGPGPGTKLAQLQAELRCCASGEGVSEVEENLSREEGRQVIFNFRAATTSSSADKDRPERSAAFARQEGEWRAEDGWRLDLL</sequence>
<protein>
    <submittedName>
        <fullName evidence="1">Uncharacterized protein</fullName>
    </submittedName>
</protein>
<accession>A0A813FXG3</accession>
<name>A0A813FXG3_POLGL</name>
<feature type="non-terminal residue" evidence="1">
    <location>
        <position position="1"/>
    </location>
</feature>
<gene>
    <name evidence="1" type="ORF">PGLA1383_LOCUS36346</name>
</gene>
<reference evidence="1" key="1">
    <citation type="submission" date="2021-02" db="EMBL/GenBank/DDBJ databases">
        <authorList>
            <person name="Dougan E. K."/>
            <person name="Rhodes N."/>
            <person name="Thang M."/>
            <person name="Chan C."/>
        </authorList>
    </citation>
    <scope>NUCLEOTIDE SEQUENCE</scope>
</reference>
<dbReference type="AlphaFoldDB" id="A0A813FXG3"/>
<proteinExistence type="predicted"/>